<dbReference type="GO" id="GO:0016020">
    <property type="term" value="C:membrane"/>
    <property type="evidence" value="ECO:0007669"/>
    <property type="project" value="GOC"/>
</dbReference>
<dbReference type="GO" id="GO:0046872">
    <property type="term" value="F:metal ion binding"/>
    <property type="evidence" value="ECO:0007669"/>
    <property type="project" value="UniProtKB-KW"/>
</dbReference>
<dbReference type="Gene3D" id="3.60.21.10">
    <property type="match status" value="1"/>
</dbReference>
<accession>A0A174HA59</accession>
<evidence type="ECO:0000259" key="3">
    <source>
        <dbReference type="Pfam" id="PF00149"/>
    </source>
</evidence>
<dbReference type="InterPro" id="IPR051158">
    <property type="entry name" value="Metallophosphoesterase_sf"/>
</dbReference>
<dbReference type="PANTHER" id="PTHR31302">
    <property type="entry name" value="TRANSMEMBRANE PROTEIN WITH METALLOPHOSPHOESTERASE DOMAIN-RELATED"/>
    <property type="match status" value="1"/>
</dbReference>
<dbReference type="Proteomes" id="UP000095594">
    <property type="component" value="Unassembled WGS sequence"/>
</dbReference>
<feature type="domain" description="Calcineurin-like phosphoesterase" evidence="3">
    <location>
        <begin position="39"/>
        <end position="220"/>
    </location>
</feature>
<organism evidence="4 5">
    <name type="scientific">Clostridium disporicum</name>
    <dbReference type="NCBI Taxonomy" id="84024"/>
    <lineage>
        <taxon>Bacteria</taxon>
        <taxon>Bacillati</taxon>
        <taxon>Bacillota</taxon>
        <taxon>Clostridia</taxon>
        <taxon>Eubacteriales</taxon>
        <taxon>Clostridiaceae</taxon>
        <taxon>Clostridium</taxon>
    </lineage>
</organism>
<dbReference type="PANTHER" id="PTHR31302:SF31">
    <property type="entry name" value="PHOSPHODIESTERASE YAEI"/>
    <property type="match status" value="1"/>
</dbReference>
<protein>
    <submittedName>
        <fullName evidence="4">Phosphoesterase</fullName>
        <ecNumber evidence="4">3.1.-.-</ecNumber>
    </submittedName>
</protein>
<dbReference type="InterPro" id="IPR004843">
    <property type="entry name" value="Calcineurin-like_PHP"/>
</dbReference>
<keyword evidence="2 4" id="KW-0378">Hydrolase</keyword>
<dbReference type="SUPFAM" id="SSF56300">
    <property type="entry name" value="Metallo-dependent phosphatases"/>
    <property type="match status" value="1"/>
</dbReference>
<reference evidence="4 5" key="1">
    <citation type="submission" date="2015-09" db="EMBL/GenBank/DDBJ databases">
        <authorList>
            <consortium name="Pathogen Informatics"/>
        </authorList>
    </citation>
    <scope>NUCLEOTIDE SEQUENCE [LARGE SCALE GENOMIC DNA]</scope>
    <source>
        <strain evidence="4 5">2789STDY5834856</strain>
    </source>
</reference>
<dbReference type="Pfam" id="PF00149">
    <property type="entry name" value="Metallophos"/>
    <property type="match status" value="1"/>
</dbReference>
<dbReference type="AlphaFoldDB" id="A0A174HA59"/>
<evidence type="ECO:0000256" key="1">
    <source>
        <dbReference type="ARBA" id="ARBA00022723"/>
    </source>
</evidence>
<dbReference type="OrthoDB" id="9780884at2"/>
<sequence>MSFLTLGITALSAYGFCYYQNNKIQITRFNIDSSSNDNIKVLQLSDLHSKEFGKDNKILKDIIFNEKPDIVVATGDLIDSNMKRIDKIISFLAEVNNNIPVFYIPGNNEMRCKRINEILHKLRANNVVVLDNEIKTIKIKSTIINILGLVENRIDSGELFYEKVKSKYEGQKSELLLKKLENMNGLKFVLSHYPENYDANEDTLYSRHNFDIMFSGHAHGGQFILPFVGGLFAPGQGILPKYYSGMYGESNKLIVSRGLGNSGFPLRLFNRPNIVVVDILRK</sequence>
<evidence type="ECO:0000313" key="4">
    <source>
        <dbReference type="EMBL" id="CUO71804.1"/>
    </source>
</evidence>
<keyword evidence="1" id="KW-0479">Metal-binding</keyword>
<dbReference type="RefSeq" id="WP_055266385.1">
    <property type="nucleotide sequence ID" value="NZ_CABIXQ010000014.1"/>
</dbReference>
<dbReference type="GO" id="GO:0009245">
    <property type="term" value="P:lipid A biosynthetic process"/>
    <property type="evidence" value="ECO:0007669"/>
    <property type="project" value="TreeGrafter"/>
</dbReference>
<dbReference type="GO" id="GO:0008758">
    <property type="term" value="F:UDP-2,3-diacylglucosamine hydrolase activity"/>
    <property type="evidence" value="ECO:0007669"/>
    <property type="project" value="TreeGrafter"/>
</dbReference>
<dbReference type="InterPro" id="IPR029052">
    <property type="entry name" value="Metallo-depent_PP-like"/>
</dbReference>
<dbReference type="EMBL" id="CYZX01000014">
    <property type="protein sequence ID" value="CUO71804.1"/>
    <property type="molecule type" value="Genomic_DNA"/>
</dbReference>
<name>A0A174HA59_9CLOT</name>
<gene>
    <name evidence="4" type="ORF">ERS852471_02118</name>
</gene>
<dbReference type="EC" id="3.1.-.-" evidence="4"/>
<evidence type="ECO:0000256" key="2">
    <source>
        <dbReference type="ARBA" id="ARBA00022801"/>
    </source>
</evidence>
<evidence type="ECO:0000313" key="5">
    <source>
        <dbReference type="Proteomes" id="UP000095594"/>
    </source>
</evidence>
<proteinExistence type="predicted"/>